<organism evidence="1">
    <name type="scientific">marine metagenome</name>
    <dbReference type="NCBI Taxonomy" id="408172"/>
    <lineage>
        <taxon>unclassified sequences</taxon>
        <taxon>metagenomes</taxon>
        <taxon>ecological metagenomes</taxon>
    </lineage>
</organism>
<accession>A0A382YC56</accession>
<reference evidence="1" key="1">
    <citation type="submission" date="2018-05" db="EMBL/GenBank/DDBJ databases">
        <authorList>
            <person name="Lanie J.A."/>
            <person name="Ng W.-L."/>
            <person name="Kazmierczak K.M."/>
            <person name="Andrzejewski T.M."/>
            <person name="Davidsen T.M."/>
            <person name="Wayne K.J."/>
            <person name="Tettelin H."/>
            <person name="Glass J.I."/>
            <person name="Rusch D."/>
            <person name="Podicherti R."/>
            <person name="Tsui H.-C.T."/>
            <person name="Winkler M.E."/>
        </authorList>
    </citation>
    <scope>NUCLEOTIDE SEQUENCE</scope>
</reference>
<dbReference type="EMBL" id="UINC01174442">
    <property type="protein sequence ID" value="SVD80569.1"/>
    <property type="molecule type" value="Genomic_DNA"/>
</dbReference>
<evidence type="ECO:0000313" key="1">
    <source>
        <dbReference type="EMBL" id="SVD80569.1"/>
    </source>
</evidence>
<sequence>MLKASAPPGAAAIKVERSWYRNEPEDIEECLYWMGRASDHEAGCWSLGGRRGQSSKASRCAGIIAHEVSVLMAKQLAEQEKKAKLRLKRQFAEKVVDSHPLSELQAHALHRRGAESEDERFQLERFQLVTSFGHAFSNAP</sequence>
<protein>
    <submittedName>
        <fullName evidence="1">Uncharacterized protein</fullName>
    </submittedName>
</protein>
<name>A0A382YC56_9ZZZZ</name>
<dbReference type="AlphaFoldDB" id="A0A382YC56"/>
<proteinExistence type="predicted"/>
<feature type="non-terminal residue" evidence="1">
    <location>
        <position position="140"/>
    </location>
</feature>
<gene>
    <name evidence="1" type="ORF">METZ01_LOCUS433423</name>
</gene>